<dbReference type="InterPro" id="IPR024520">
    <property type="entry name" value="DUF3558"/>
</dbReference>
<feature type="chain" id="PRO_5038838144" evidence="2">
    <location>
        <begin position="23"/>
        <end position="171"/>
    </location>
</feature>
<feature type="region of interest" description="Disordered" evidence="1">
    <location>
        <begin position="20"/>
        <end position="51"/>
    </location>
</feature>
<gene>
    <name evidence="3" type="ORF">DFR68_111175</name>
</gene>
<dbReference type="RefSeq" id="WP_084519617.1">
    <property type="nucleotide sequence ID" value="NZ_QQAZ01000011.1"/>
</dbReference>
<feature type="compositionally biased region" description="Low complexity" evidence="1">
    <location>
        <begin position="23"/>
        <end position="45"/>
    </location>
</feature>
<name>A0A370GT32_9NOCA</name>
<proteinExistence type="predicted"/>
<organism evidence="3 4">
    <name type="scientific">Nocardia mexicana</name>
    <dbReference type="NCBI Taxonomy" id="279262"/>
    <lineage>
        <taxon>Bacteria</taxon>
        <taxon>Bacillati</taxon>
        <taxon>Actinomycetota</taxon>
        <taxon>Actinomycetes</taxon>
        <taxon>Mycobacteriales</taxon>
        <taxon>Nocardiaceae</taxon>
        <taxon>Nocardia</taxon>
    </lineage>
</organism>
<accession>A0A370GT32</accession>
<reference evidence="3 4" key="1">
    <citation type="submission" date="2018-07" db="EMBL/GenBank/DDBJ databases">
        <title>Genomic Encyclopedia of Type Strains, Phase IV (KMG-IV): sequencing the most valuable type-strain genomes for metagenomic binning, comparative biology and taxonomic classification.</title>
        <authorList>
            <person name="Goeker M."/>
        </authorList>
    </citation>
    <scope>NUCLEOTIDE SEQUENCE [LARGE SCALE GENOMIC DNA]</scope>
    <source>
        <strain evidence="3 4">DSM 44952</strain>
    </source>
</reference>
<feature type="signal peptide" evidence="2">
    <location>
        <begin position="1"/>
        <end position="22"/>
    </location>
</feature>
<dbReference type="STRING" id="1210089.GCA_001613165_02963"/>
<dbReference type="Pfam" id="PF12079">
    <property type="entry name" value="DUF3558"/>
    <property type="match status" value="1"/>
</dbReference>
<protein>
    <submittedName>
        <fullName evidence="3">Uncharacterized protein DUF3558</fullName>
    </submittedName>
</protein>
<dbReference type="EMBL" id="QQAZ01000011">
    <property type="protein sequence ID" value="RDI46416.1"/>
    <property type="molecule type" value="Genomic_DNA"/>
</dbReference>
<sequence length="171" mass="17530">MRFTTACAVLLGAALVSGCSSETTDSPVPAPTSAPAVSTESSPASQQPAFAHPCDIPDATLSAAGIDPSTRKHADSTMNGQFYSICQFPNSGTGLFSGAATLDAVRVEPKGVARDATVNTRPALVIEMEGGCRVALKTTGGIFMVGVESFLEPVCDRAERIATALEPVVGR</sequence>
<evidence type="ECO:0000313" key="3">
    <source>
        <dbReference type="EMBL" id="RDI46416.1"/>
    </source>
</evidence>
<evidence type="ECO:0000256" key="2">
    <source>
        <dbReference type="SAM" id="SignalP"/>
    </source>
</evidence>
<comment type="caution">
    <text evidence="3">The sequence shown here is derived from an EMBL/GenBank/DDBJ whole genome shotgun (WGS) entry which is preliminary data.</text>
</comment>
<keyword evidence="2" id="KW-0732">Signal</keyword>
<dbReference type="Proteomes" id="UP000255355">
    <property type="component" value="Unassembled WGS sequence"/>
</dbReference>
<dbReference type="PROSITE" id="PS51257">
    <property type="entry name" value="PROKAR_LIPOPROTEIN"/>
    <property type="match status" value="1"/>
</dbReference>
<keyword evidence="4" id="KW-1185">Reference proteome</keyword>
<dbReference type="AlphaFoldDB" id="A0A370GT32"/>
<evidence type="ECO:0000256" key="1">
    <source>
        <dbReference type="SAM" id="MobiDB-lite"/>
    </source>
</evidence>
<evidence type="ECO:0000313" key="4">
    <source>
        <dbReference type="Proteomes" id="UP000255355"/>
    </source>
</evidence>